<protein>
    <submittedName>
        <fullName evidence="1">Uncharacterized protein</fullName>
    </submittedName>
</protein>
<reference evidence="1 2" key="1">
    <citation type="submission" date="2019-05" db="EMBL/GenBank/DDBJ databases">
        <title>Another draft genome of Portunus trituberculatus and its Hox gene families provides insights of decapod evolution.</title>
        <authorList>
            <person name="Jeong J.-H."/>
            <person name="Song I."/>
            <person name="Kim S."/>
            <person name="Choi T."/>
            <person name="Kim D."/>
            <person name="Ryu S."/>
            <person name="Kim W."/>
        </authorList>
    </citation>
    <scope>NUCLEOTIDE SEQUENCE [LARGE SCALE GENOMIC DNA]</scope>
    <source>
        <tissue evidence="1">Muscle</tissue>
    </source>
</reference>
<dbReference type="AlphaFoldDB" id="A0A5B7D3S3"/>
<evidence type="ECO:0000313" key="1">
    <source>
        <dbReference type="EMBL" id="MPC16178.1"/>
    </source>
</evidence>
<keyword evidence="2" id="KW-1185">Reference proteome</keyword>
<name>A0A5B7D3S3_PORTR</name>
<gene>
    <name evidence="1" type="ORF">E2C01_008998</name>
</gene>
<dbReference type="Proteomes" id="UP000324222">
    <property type="component" value="Unassembled WGS sequence"/>
</dbReference>
<evidence type="ECO:0000313" key="2">
    <source>
        <dbReference type="Proteomes" id="UP000324222"/>
    </source>
</evidence>
<proteinExistence type="predicted"/>
<dbReference type="EMBL" id="VSRR010000485">
    <property type="protein sequence ID" value="MPC16178.1"/>
    <property type="molecule type" value="Genomic_DNA"/>
</dbReference>
<comment type="caution">
    <text evidence="1">The sequence shown here is derived from an EMBL/GenBank/DDBJ whole genome shotgun (WGS) entry which is preliminary data.</text>
</comment>
<accession>A0A5B7D3S3</accession>
<organism evidence="1 2">
    <name type="scientific">Portunus trituberculatus</name>
    <name type="common">Swimming crab</name>
    <name type="synonym">Neptunus trituberculatus</name>
    <dbReference type="NCBI Taxonomy" id="210409"/>
    <lineage>
        <taxon>Eukaryota</taxon>
        <taxon>Metazoa</taxon>
        <taxon>Ecdysozoa</taxon>
        <taxon>Arthropoda</taxon>
        <taxon>Crustacea</taxon>
        <taxon>Multicrustacea</taxon>
        <taxon>Malacostraca</taxon>
        <taxon>Eumalacostraca</taxon>
        <taxon>Eucarida</taxon>
        <taxon>Decapoda</taxon>
        <taxon>Pleocyemata</taxon>
        <taxon>Brachyura</taxon>
        <taxon>Eubrachyura</taxon>
        <taxon>Portunoidea</taxon>
        <taxon>Portunidae</taxon>
        <taxon>Portuninae</taxon>
        <taxon>Portunus</taxon>
    </lineage>
</organism>
<sequence>MVNMEFSRLVASPELKCASADLQDRAKKSVLPASDRTVKFPCLLSPRVGRGNRSCSLTLQHPSVSGHSSLHSWRASSVHEDGGRSWRGHCWLAEGVLASPFNCRLRL</sequence>